<feature type="domain" description="T-SNARE coiled-coil homology" evidence="15">
    <location>
        <begin position="431"/>
        <end position="493"/>
    </location>
</feature>
<dbReference type="AlphaFoldDB" id="A0A849VII9"/>
<evidence type="ECO:0000256" key="3">
    <source>
        <dbReference type="ARBA" id="ARBA00022481"/>
    </source>
</evidence>
<comment type="subcellular location">
    <subcellularLocation>
        <location evidence="1">Cell inner membrane</location>
        <topology evidence="1">Multi-pass membrane protein</topology>
    </subcellularLocation>
</comment>
<keyword evidence="4" id="KW-0145">Chemotaxis</keyword>
<keyword evidence="3" id="KW-0488">Methylation</keyword>
<dbReference type="InterPro" id="IPR000014">
    <property type="entry name" value="PAS"/>
</dbReference>
<evidence type="ECO:0000259" key="15">
    <source>
        <dbReference type="PROSITE" id="PS50192"/>
    </source>
</evidence>
<organism evidence="16 17">
    <name type="scientific">Pseudoalteromonas caenipelagi</name>
    <dbReference type="NCBI Taxonomy" id="2726988"/>
    <lineage>
        <taxon>Bacteria</taxon>
        <taxon>Pseudomonadati</taxon>
        <taxon>Pseudomonadota</taxon>
        <taxon>Gammaproteobacteria</taxon>
        <taxon>Alteromonadales</taxon>
        <taxon>Pseudoalteromonadaceae</taxon>
        <taxon>Pseudoalteromonas</taxon>
    </lineage>
</organism>
<evidence type="ECO:0000256" key="2">
    <source>
        <dbReference type="ARBA" id="ARBA00022475"/>
    </source>
</evidence>
<dbReference type="PANTHER" id="PTHR32089:SF74">
    <property type="entry name" value="METHYL-ACCEPTING CHEMOTAXIS PROTEIN AER"/>
    <property type="match status" value="1"/>
</dbReference>
<dbReference type="GO" id="GO:0004888">
    <property type="term" value="F:transmembrane signaling receptor activity"/>
    <property type="evidence" value="ECO:0007669"/>
    <property type="project" value="InterPro"/>
</dbReference>
<dbReference type="SMART" id="SM00091">
    <property type="entry name" value="PAS"/>
    <property type="match status" value="1"/>
</dbReference>
<evidence type="ECO:0000256" key="8">
    <source>
        <dbReference type="ARBA" id="ARBA00023136"/>
    </source>
</evidence>
<dbReference type="Gene3D" id="1.10.287.950">
    <property type="entry name" value="Methyl-accepting chemotaxis protein"/>
    <property type="match status" value="1"/>
</dbReference>
<dbReference type="SMART" id="SM00283">
    <property type="entry name" value="MA"/>
    <property type="match status" value="1"/>
</dbReference>
<dbReference type="FunFam" id="3.30.450.20:FF:000046">
    <property type="entry name" value="Aerotaxis sensor receptor"/>
    <property type="match status" value="1"/>
</dbReference>
<evidence type="ECO:0000313" key="17">
    <source>
        <dbReference type="Proteomes" id="UP000586305"/>
    </source>
</evidence>
<dbReference type="FunFam" id="1.10.287.950:FF:000001">
    <property type="entry name" value="Methyl-accepting chemotaxis sensory transducer"/>
    <property type="match status" value="1"/>
</dbReference>
<dbReference type="PROSITE" id="PS50112">
    <property type="entry name" value="PAS"/>
    <property type="match status" value="1"/>
</dbReference>
<comment type="caution">
    <text evidence="16">The sequence shown here is derived from an EMBL/GenBank/DDBJ whole genome shotgun (WGS) entry which is preliminary data.</text>
</comment>
<feature type="transmembrane region" description="Helical" evidence="12">
    <location>
        <begin position="146"/>
        <end position="163"/>
    </location>
</feature>
<proteinExistence type="inferred from homology"/>
<dbReference type="Pfam" id="PF08447">
    <property type="entry name" value="PAS_3"/>
    <property type="match status" value="1"/>
</dbReference>
<evidence type="ECO:0000259" key="13">
    <source>
        <dbReference type="PROSITE" id="PS50111"/>
    </source>
</evidence>
<keyword evidence="9 11" id="KW-0807">Transducer</keyword>
<evidence type="ECO:0000256" key="10">
    <source>
        <dbReference type="ARBA" id="ARBA00029447"/>
    </source>
</evidence>
<reference evidence="16 17" key="1">
    <citation type="submission" date="2020-04" db="EMBL/GenBank/DDBJ databases">
        <title>Pseudoalteromonas caenipelagi sp. nov., isolated from a tidal flat.</title>
        <authorList>
            <person name="Park S."/>
            <person name="Yoon J.-H."/>
        </authorList>
    </citation>
    <scope>NUCLEOTIDE SEQUENCE [LARGE SCALE GENOMIC DNA]</scope>
    <source>
        <strain evidence="16 17">JBTF-M23</strain>
    </source>
</reference>
<accession>A0A849VII9</accession>
<keyword evidence="6 12" id="KW-0812">Transmembrane</keyword>
<keyword evidence="2" id="KW-1003">Cell membrane</keyword>
<feature type="domain" description="Methyl-accepting transducer" evidence="13">
    <location>
        <begin position="244"/>
        <end position="480"/>
    </location>
</feature>
<dbReference type="RefSeq" id="WP_171627351.1">
    <property type="nucleotide sequence ID" value="NZ_JABBPG010000008.1"/>
</dbReference>
<evidence type="ECO:0000313" key="16">
    <source>
        <dbReference type="EMBL" id="NOU52293.1"/>
    </source>
</evidence>
<dbReference type="InterPro" id="IPR004089">
    <property type="entry name" value="MCPsignal_dom"/>
</dbReference>
<evidence type="ECO:0000256" key="4">
    <source>
        <dbReference type="ARBA" id="ARBA00022500"/>
    </source>
</evidence>
<gene>
    <name evidence="16" type="ORF">HG263_17325</name>
</gene>
<dbReference type="InterPro" id="IPR000727">
    <property type="entry name" value="T_SNARE_dom"/>
</dbReference>
<dbReference type="InterPro" id="IPR013655">
    <property type="entry name" value="PAS_fold_3"/>
</dbReference>
<keyword evidence="17" id="KW-1185">Reference proteome</keyword>
<name>A0A849VII9_9GAMM</name>
<evidence type="ECO:0000256" key="6">
    <source>
        <dbReference type="ARBA" id="ARBA00022692"/>
    </source>
</evidence>
<dbReference type="NCBIfam" id="TIGR00229">
    <property type="entry name" value="sensory_box"/>
    <property type="match status" value="1"/>
</dbReference>
<feature type="domain" description="PAS" evidence="14">
    <location>
        <begin position="21"/>
        <end position="60"/>
    </location>
</feature>
<dbReference type="PANTHER" id="PTHR32089">
    <property type="entry name" value="METHYL-ACCEPTING CHEMOTAXIS PROTEIN MCPB"/>
    <property type="match status" value="1"/>
</dbReference>
<keyword evidence="8 12" id="KW-0472">Membrane</keyword>
<keyword evidence="7 12" id="KW-1133">Transmembrane helix</keyword>
<dbReference type="PROSITE" id="PS50111">
    <property type="entry name" value="CHEMOTAXIS_TRANSDUC_2"/>
    <property type="match status" value="1"/>
</dbReference>
<dbReference type="InterPro" id="IPR035965">
    <property type="entry name" value="PAS-like_dom_sf"/>
</dbReference>
<dbReference type="EMBL" id="JABBPG010000008">
    <property type="protein sequence ID" value="NOU52293.1"/>
    <property type="molecule type" value="Genomic_DNA"/>
</dbReference>
<dbReference type="Pfam" id="PF00015">
    <property type="entry name" value="MCPsignal"/>
    <property type="match status" value="1"/>
</dbReference>
<evidence type="ECO:0000256" key="1">
    <source>
        <dbReference type="ARBA" id="ARBA00004429"/>
    </source>
</evidence>
<evidence type="ECO:0000256" key="11">
    <source>
        <dbReference type="PROSITE-ProRule" id="PRU00284"/>
    </source>
</evidence>
<dbReference type="CDD" id="cd00130">
    <property type="entry name" value="PAS"/>
    <property type="match status" value="1"/>
</dbReference>
<dbReference type="Gene3D" id="3.30.450.20">
    <property type="entry name" value="PAS domain"/>
    <property type="match status" value="1"/>
</dbReference>
<evidence type="ECO:0000259" key="14">
    <source>
        <dbReference type="PROSITE" id="PS50112"/>
    </source>
</evidence>
<dbReference type="SUPFAM" id="SSF55785">
    <property type="entry name" value="PYP-like sensor domain (PAS domain)"/>
    <property type="match status" value="1"/>
</dbReference>
<dbReference type="GO" id="GO:0052131">
    <property type="term" value="P:positive aerotaxis"/>
    <property type="evidence" value="ECO:0007669"/>
    <property type="project" value="UniProtKB-ARBA"/>
</dbReference>
<dbReference type="PRINTS" id="PR00260">
    <property type="entry name" value="CHEMTRNSDUCR"/>
</dbReference>
<protein>
    <submittedName>
        <fullName evidence="16">Methyl-accepting chemotaxis protein</fullName>
    </submittedName>
</protein>
<evidence type="ECO:0000256" key="12">
    <source>
        <dbReference type="SAM" id="Phobius"/>
    </source>
</evidence>
<dbReference type="GO" id="GO:0005886">
    <property type="term" value="C:plasma membrane"/>
    <property type="evidence" value="ECO:0007669"/>
    <property type="project" value="UniProtKB-SubCell"/>
</dbReference>
<dbReference type="PROSITE" id="PS50192">
    <property type="entry name" value="T_SNARE"/>
    <property type="match status" value="1"/>
</dbReference>
<comment type="similarity">
    <text evidence="10">Belongs to the methyl-accepting chemotaxis (MCP) protein family.</text>
</comment>
<evidence type="ECO:0000256" key="9">
    <source>
        <dbReference type="ARBA" id="ARBA00023224"/>
    </source>
</evidence>
<sequence>MRLNQPITQRQKQFAKDVKLVSITDLQGRIVDCNDHFVAISGFSREELIGQPHNIVRHPDMPPEAFATMWAQLKSGQPWMGIVKNRCKNGDFYWVDAYVTPVTENGKVIGYESVRRCPDQETVARAQALYSNLINNKNTQFKWPKLRVLWPILMVIVGAVLWLCGAENAAFFWVLLNSLSICGYNLWRDSEQLKRLEQSLEHSFCDEVAKQVYSTWDGKMASIHVRMLSEQAHLDTVITRIEHSAKEVTSGARQALERAGDSYKQLQKQQLETEQVATAMNEMSTTINDVSGNVQVSAEHAQSALLMADENTRIAELTKHAIEALGETVSQIRDSVLGVSKQTTRIADAAQIIEQIAEQTNLLALNAAIEAARAGEQGRGFAVVADEVRHLAQRTQQSTKEIHTIISELSDSTQHAVTIAQQGEQESVSGIEQLAQSTDMLMQIQQAVRQIHDMSMQIATSVEEQAAVSDDINQQIVNIAGLASDSLDSADTVKQVSAQLTDVASDMYELVVRFRR</sequence>
<keyword evidence="5" id="KW-0997">Cell inner membrane</keyword>
<dbReference type="Proteomes" id="UP000586305">
    <property type="component" value="Unassembled WGS sequence"/>
</dbReference>
<dbReference type="SUPFAM" id="SSF58104">
    <property type="entry name" value="Methyl-accepting chemotaxis protein (MCP) signaling domain"/>
    <property type="match status" value="1"/>
</dbReference>
<evidence type="ECO:0000256" key="5">
    <source>
        <dbReference type="ARBA" id="ARBA00022519"/>
    </source>
</evidence>
<dbReference type="GO" id="GO:0007165">
    <property type="term" value="P:signal transduction"/>
    <property type="evidence" value="ECO:0007669"/>
    <property type="project" value="UniProtKB-KW"/>
</dbReference>
<dbReference type="InterPro" id="IPR004090">
    <property type="entry name" value="Chemotax_Me-accpt_rcpt"/>
</dbReference>
<dbReference type="CDD" id="cd11386">
    <property type="entry name" value="MCP_signal"/>
    <property type="match status" value="1"/>
</dbReference>
<evidence type="ECO:0000256" key="7">
    <source>
        <dbReference type="ARBA" id="ARBA00022989"/>
    </source>
</evidence>